<dbReference type="AlphaFoldDB" id="A0A4R9I875"/>
<protein>
    <submittedName>
        <fullName evidence="3">DUF2007 domain-containing protein</fullName>
    </submittedName>
</protein>
<sequence>MKLIYTSTDYTKIKVIESALAANQVKFMTKGEDLDVLNAMIPRQSNLMEIYVSELDYTKALEIIENGSYSEEAPEEDVFPIQRYNRYRELTKLKGKKDTKFILTIVSGILFISNLYFLLLFALEKDKFNKYKKSMESELYEYNFDEDNYCTSTYYKKTRKLIELSCYDKETDKILNQKTYDFSGILTSEFFNPYLTDFFTIQRSYDTNGIKTAEFADNDQDGEFDEYIIFDSKGSKQKRYLDQNRDHRFDESEIVDK</sequence>
<proteinExistence type="predicted"/>
<dbReference type="OrthoDB" id="324201at2"/>
<dbReference type="RefSeq" id="WP_135602082.1">
    <property type="nucleotide sequence ID" value="NZ_RQFK01000026.1"/>
</dbReference>
<evidence type="ECO:0000313" key="3">
    <source>
        <dbReference type="EMBL" id="TGK82253.1"/>
    </source>
</evidence>
<gene>
    <name evidence="3" type="ORF">EHQ24_13385</name>
</gene>
<evidence type="ECO:0000256" key="1">
    <source>
        <dbReference type="SAM" id="Phobius"/>
    </source>
</evidence>
<dbReference type="InterPro" id="IPR018551">
    <property type="entry name" value="DUF2007"/>
</dbReference>
<keyword evidence="1" id="KW-0812">Transmembrane</keyword>
<comment type="caution">
    <text evidence="3">The sequence shown here is derived from an EMBL/GenBank/DDBJ whole genome shotgun (WGS) entry which is preliminary data.</text>
</comment>
<name>A0A4R9I875_9LEPT</name>
<feature type="domain" description="DUF2007" evidence="2">
    <location>
        <begin position="1"/>
        <end position="66"/>
    </location>
</feature>
<keyword evidence="4" id="KW-1185">Reference proteome</keyword>
<keyword evidence="1" id="KW-1133">Transmembrane helix</keyword>
<dbReference type="EMBL" id="RQFK01000026">
    <property type="protein sequence ID" value="TGK82253.1"/>
    <property type="molecule type" value="Genomic_DNA"/>
</dbReference>
<evidence type="ECO:0000313" key="4">
    <source>
        <dbReference type="Proteomes" id="UP000298009"/>
    </source>
</evidence>
<reference evidence="3" key="1">
    <citation type="journal article" date="2019" name="PLoS Negl. Trop. Dis.">
        <title>Revisiting the worldwide diversity of Leptospira species in the environment.</title>
        <authorList>
            <person name="Vincent A.T."/>
            <person name="Schiettekatte O."/>
            <person name="Bourhy P."/>
            <person name="Veyrier F.J."/>
            <person name="Picardeau M."/>
        </authorList>
    </citation>
    <scope>NUCLEOTIDE SEQUENCE [LARGE SCALE GENOMIC DNA]</scope>
    <source>
        <strain evidence="3">201800287</strain>
    </source>
</reference>
<evidence type="ECO:0000259" key="2">
    <source>
        <dbReference type="Pfam" id="PF09413"/>
    </source>
</evidence>
<feature type="transmembrane region" description="Helical" evidence="1">
    <location>
        <begin position="101"/>
        <end position="123"/>
    </location>
</feature>
<dbReference type="Proteomes" id="UP000298009">
    <property type="component" value="Unassembled WGS sequence"/>
</dbReference>
<organism evidence="3 4">
    <name type="scientific">Leptospira noumeaensis</name>
    <dbReference type="NCBI Taxonomy" id="2484964"/>
    <lineage>
        <taxon>Bacteria</taxon>
        <taxon>Pseudomonadati</taxon>
        <taxon>Spirochaetota</taxon>
        <taxon>Spirochaetia</taxon>
        <taxon>Leptospirales</taxon>
        <taxon>Leptospiraceae</taxon>
        <taxon>Leptospira</taxon>
    </lineage>
</organism>
<accession>A0A4R9I875</accession>
<keyword evidence="1" id="KW-0472">Membrane</keyword>
<dbReference type="Pfam" id="PF09413">
    <property type="entry name" value="DUF2007"/>
    <property type="match status" value="1"/>
</dbReference>